<organism evidence="2 3">
    <name type="scientific">Pseudorhizobium tarimense</name>
    <dbReference type="NCBI Taxonomy" id="1079109"/>
    <lineage>
        <taxon>Bacteria</taxon>
        <taxon>Pseudomonadati</taxon>
        <taxon>Pseudomonadota</taxon>
        <taxon>Alphaproteobacteria</taxon>
        <taxon>Hyphomicrobiales</taxon>
        <taxon>Rhizobiaceae</taxon>
        <taxon>Rhizobium/Agrobacterium group</taxon>
        <taxon>Pseudorhizobium</taxon>
    </lineage>
</organism>
<feature type="region of interest" description="Disordered" evidence="1">
    <location>
        <begin position="1"/>
        <end position="22"/>
    </location>
</feature>
<feature type="compositionally biased region" description="Basic and acidic residues" evidence="1">
    <location>
        <begin position="1"/>
        <end position="19"/>
    </location>
</feature>
<evidence type="ECO:0000256" key="1">
    <source>
        <dbReference type="SAM" id="MobiDB-lite"/>
    </source>
</evidence>
<reference evidence="2 3" key="1">
    <citation type="submission" date="2024-06" db="EMBL/GenBank/DDBJ databases">
        <title>Genomic Encyclopedia of Type Strains, Phase IV (KMG-IV): sequencing the most valuable type-strain genomes for metagenomic binning, comparative biology and taxonomic classification.</title>
        <authorList>
            <person name="Goeker M."/>
        </authorList>
    </citation>
    <scope>NUCLEOTIDE SEQUENCE [LARGE SCALE GENOMIC DNA]</scope>
    <source>
        <strain evidence="2 3">DSM 105042</strain>
    </source>
</reference>
<keyword evidence="3" id="KW-1185">Reference proteome</keyword>
<proteinExistence type="predicted"/>
<evidence type="ECO:0000313" key="2">
    <source>
        <dbReference type="EMBL" id="MET3584757.1"/>
    </source>
</evidence>
<dbReference type="Proteomes" id="UP001549031">
    <property type="component" value="Unassembled WGS sequence"/>
</dbReference>
<name>A0ABV2H2H6_9HYPH</name>
<comment type="caution">
    <text evidence="2">The sequence shown here is derived from an EMBL/GenBank/DDBJ whole genome shotgun (WGS) entry which is preliminary data.</text>
</comment>
<accession>A0ABV2H2H6</accession>
<evidence type="ECO:0000313" key="3">
    <source>
        <dbReference type="Proteomes" id="UP001549031"/>
    </source>
</evidence>
<sequence length="46" mass="5658">MPEATKDQERDDHGTRQGDEVELFDPWDQEFRDDVERRNAEFDFRE</sequence>
<protein>
    <submittedName>
        <fullName evidence="2">Uncharacterized protein</fullName>
    </submittedName>
</protein>
<dbReference type="RefSeq" id="WP_247242965.1">
    <property type="nucleotide sequence ID" value="NZ_JALJRA010000003.1"/>
</dbReference>
<gene>
    <name evidence="2" type="ORF">ABID21_000858</name>
</gene>
<dbReference type="EMBL" id="JBEPLJ010000003">
    <property type="protein sequence ID" value="MET3584757.1"/>
    <property type="molecule type" value="Genomic_DNA"/>
</dbReference>